<dbReference type="Gene3D" id="1.10.260.50">
    <property type="match status" value="1"/>
</dbReference>
<dbReference type="InterPro" id="IPR015422">
    <property type="entry name" value="PyrdxlP-dep_Trfase_small"/>
</dbReference>
<comment type="similarity">
    <text evidence="2">Belongs to the class-V pyridoxal-phosphate-dependent aminotransferase family. NifS/IscS subfamily.</text>
</comment>
<feature type="domain" description="Aminotransferase class V" evidence="10">
    <location>
        <begin position="4"/>
        <end position="369"/>
    </location>
</feature>
<reference evidence="11 12" key="1">
    <citation type="submission" date="2018-06" db="EMBL/GenBank/DDBJ databases">
        <authorList>
            <consortium name="Pathogen Informatics"/>
            <person name="Doyle S."/>
        </authorList>
    </citation>
    <scope>NUCLEOTIDE SEQUENCE [LARGE SCALE GENOMIC DNA]</scope>
    <source>
        <strain evidence="11 12">NCTC10289</strain>
    </source>
</reference>
<organism evidence="11 12">
    <name type="scientific">Corynebacterium minutissimum</name>
    <dbReference type="NCBI Taxonomy" id="38301"/>
    <lineage>
        <taxon>Bacteria</taxon>
        <taxon>Bacillati</taxon>
        <taxon>Actinomycetota</taxon>
        <taxon>Actinomycetes</taxon>
        <taxon>Mycobacteriales</taxon>
        <taxon>Corynebacteriaceae</taxon>
        <taxon>Corynebacterium</taxon>
    </lineage>
</organism>
<dbReference type="PANTHER" id="PTHR11601">
    <property type="entry name" value="CYSTEINE DESULFURYLASE FAMILY MEMBER"/>
    <property type="match status" value="1"/>
</dbReference>
<dbReference type="SUPFAM" id="SSF53383">
    <property type="entry name" value="PLP-dependent transferases"/>
    <property type="match status" value="1"/>
</dbReference>
<dbReference type="Gene3D" id="3.90.1150.10">
    <property type="entry name" value="Aspartate Aminotransferase, domain 1"/>
    <property type="match status" value="1"/>
</dbReference>
<evidence type="ECO:0000259" key="10">
    <source>
        <dbReference type="Pfam" id="PF00266"/>
    </source>
</evidence>
<comment type="catalytic activity">
    <reaction evidence="8">
        <text>(sulfur carrier)-H + L-cysteine = (sulfur carrier)-SH + L-alanine</text>
        <dbReference type="Rhea" id="RHEA:43892"/>
        <dbReference type="Rhea" id="RHEA-COMP:14737"/>
        <dbReference type="Rhea" id="RHEA-COMP:14739"/>
        <dbReference type="ChEBI" id="CHEBI:29917"/>
        <dbReference type="ChEBI" id="CHEBI:35235"/>
        <dbReference type="ChEBI" id="CHEBI:57972"/>
        <dbReference type="ChEBI" id="CHEBI:64428"/>
        <dbReference type="EC" id="2.8.1.7"/>
    </reaction>
</comment>
<keyword evidence="3 11" id="KW-0808">Transferase</keyword>
<dbReference type="EMBL" id="UFXP01000001">
    <property type="protein sequence ID" value="STC77257.1"/>
    <property type="molecule type" value="Genomic_DNA"/>
</dbReference>
<name>A0A376CXL0_9CORY</name>
<accession>A0A376CXL0</accession>
<evidence type="ECO:0000256" key="1">
    <source>
        <dbReference type="ARBA" id="ARBA00001933"/>
    </source>
</evidence>
<sequence length="384" mass="40294">MPLYLDYAATQPMRQCAIDAWTQAANSLNPGASYASGRKARSVLDDARETVAELLGCEPIEVIFTSSGTEADNIAIQGLFRAAQNAARSGSTADEPSKRIVSTPIEHPAVLETVEKLQAEHGATVELLPVDSTGHVSDLSALDTPAAVATCMWANNETGAIQPVADITERAAAQNTPVHIDAVQVAGKLLINFHELGATTLAASAHKFGGPRGIGLLLARRTPAPQPIAFGGGQERGIRPGTVDVASASALAAALRESVAEMEQENTRLTTLRDKLKAGIESSIDNVIINSAEPTLASHLHASFPGTDGDSLIMLLDAAGIEASAGSACHAGVNRMSHVLEAMGIDEEHGRGSLRFTLGRLTTEEDIDVVLNELPEIIRRARSV</sequence>
<dbReference type="InterPro" id="IPR015424">
    <property type="entry name" value="PyrdxlP-dep_Trfase"/>
</dbReference>
<evidence type="ECO:0000256" key="8">
    <source>
        <dbReference type="ARBA" id="ARBA00050776"/>
    </source>
</evidence>
<evidence type="ECO:0000313" key="12">
    <source>
        <dbReference type="Proteomes" id="UP000254287"/>
    </source>
</evidence>
<dbReference type="PIRSF" id="PIRSF005572">
    <property type="entry name" value="NifS"/>
    <property type="match status" value="1"/>
</dbReference>
<dbReference type="EC" id="2.8.1.7" evidence="11"/>
<dbReference type="Gene3D" id="3.40.640.10">
    <property type="entry name" value="Type I PLP-dependent aspartate aminotransferase-like (Major domain)"/>
    <property type="match status" value="1"/>
</dbReference>
<dbReference type="GO" id="GO:0046872">
    <property type="term" value="F:metal ion binding"/>
    <property type="evidence" value="ECO:0007669"/>
    <property type="project" value="UniProtKB-KW"/>
</dbReference>
<dbReference type="GO" id="GO:0031071">
    <property type="term" value="F:cysteine desulfurase activity"/>
    <property type="evidence" value="ECO:0007669"/>
    <property type="project" value="UniProtKB-EC"/>
</dbReference>
<evidence type="ECO:0000313" key="11">
    <source>
        <dbReference type="EMBL" id="STC77257.1"/>
    </source>
</evidence>
<keyword evidence="4" id="KW-0479">Metal-binding</keyword>
<keyword evidence="7" id="KW-0411">Iron-sulfur</keyword>
<evidence type="ECO:0000256" key="3">
    <source>
        <dbReference type="ARBA" id="ARBA00022679"/>
    </source>
</evidence>
<dbReference type="Proteomes" id="UP000254287">
    <property type="component" value="Unassembled WGS sequence"/>
</dbReference>
<evidence type="ECO:0000256" key="5">
    <source>
        <dbReference type="ARBA" id="ARBA00022898"/>
    </source>
</evidence>
<dbReference type="RefSeq" id="WP_115021750.1">
    <property type="nucleotide sequence ID" value="NZ_CP069533.1"/>
</dbReference>
<keyword evidence="5" id="KW-0663">Pyridoxal phosphate</keyword>
<evidence type="ECO:0000256" key="2">
    <source>
        <dbReference type="ARBA" id="ARBA00006490"/>
    </source>
</evidence>
<dbReference type="AlphaFoldDB" id="A0A376CXL0"/>
<comment type="cofactor">
    <cofactor evidence="1">
        <name>pyridoxal 5'-phosphate</name>
        <dbReference type="ChEBI" id="CHEBI:597326"/>
    </cofactor>
</comment>
<feature type="coiled-coil region" evidence="9">
    <location>
        <begin position="245"/>
        <end position="275"/>
    </location>
</feature>
<dbReference type="Pfam" id="PF00266">
    <property type="entry name" value="Aminotran_5"/>
    <property type="match status" value="1"/>
</dbReference>
<evidence type="ECO:0000256" key="9">
    <source>
        <dbReference type="SAM" id="Coils"/>
    </source>
</evidence>
<keyword evidence="9" id="KW-0175">Coiled coil</keyword>
<dbReference type="InterPro" id="IPR016454">
    <property type="entry name" value="Cysteine_dSase"/>
</dbReference>
<evidence type="ECO:0000256" key="7">
    <source>
        <dbReference type="ARBA" id="ARBA00023014"/>
    </source>
</evidence>
<protein>
    <submittedName>
        <fullName evidence="11">Cysteine desulfurase</fullName>
        <ecNumber evidence="11">2.8.1.7</ecNumber>
    </submittedName>
</protein>
<evidence type="ECO:0000256" key="6">
    <source>
        <dbReference type="ARBA" id="ARBA00023004"/>
    </source>
</evidence>
<keyword evidence="6" id="KW-0408">Iron</keyword>
<proteinExistence type="inferred from homology"/>
<dbReference type="GO" id="GO:0051536">
    <property type="term" value="F:iron-sulfur cluster binding"/>
    <property type="evidence" value="ECO:0007669"/>
    <property type="project" value="UniProtKB-KW"/>
</dbReference>
<dbReference type="InterPro" id="IPR000192">
    <property type="entry name" value="Aminotrans_V_dom"/>
</dbReference>
<dbReference type="InterPro" id="IPR015421">
    <property type="entry name" value="PyrdxlP-dep_Trfase_major"/>
</dbReference>
<gene>
    <name evidence="11" type="primary">iscS</name>
    <name evidence="11" type="ORF">NCTC10289_01210</name>
</gene>
<dbReference type="PANTHER" id="PTHR11601:SF34">
    <property type="entry name" value="CYSTEINE DESULFURASE"/>
    <property type="match status" value="1"/>
</dbReference>
<evidence type="ECO:0000256" key="4">
    <source>
        <dbReference type="ARBA" id="ARBA00022723"/>
    </source>
</evidence>